<gene>
    <name evidence="2" type="ORF">F8237_25825</name>
</gene>
<dbReference type="InterPro" id="IPR028920">
    <property type="entry name" value="Tox-ART-HYD1_dom"/>
</dbReference>
<protein>
    <recommendedName>
        <fullName evidence="1">Tox-ART-HYD1 domain-containing protein</fullName>
    </recommendedName>
</protein>
<dbReference type="AlphaFoldDB" id="A0A5P6PGB6"/>
<evidence type="ECO:0000259" key="1">
    <source>
        <dbReference type="Pfam" id="PF15633"/>
    </source>
</evidence>
<dbReference type="EMBL" id="CP044543">
    <property type="protein sequence ID" value="QFI77315.1"/>
    <property type="molecule type" value="Genomic_DNA"/>
</dbReference>
<dbReference type="Pfam" id="PF15633">
    <property type="entry name" value="Tox-ART-HYD1"/>
    <property type="match status" value="1"/>
</dbReference>
<proteinExistence type="predicted"/>
<accession>A0A5P6PGB6</accession>
<name>A0A5P6PGB6_9BRAD</name>
<evidence type="ECO:0000313" key="2">
    <source>
        <dbReference type="EMBL" id="QFI77315.1"/>
    </source>
</evidence>
<dbReference type="KEGG" id="bbet:F8237_25825"/>
<feature type="domain" description="Tox-ART-HYD1" evidence="1">
    <location>
        <begin position="71"/>
        <end position="171"/>
    </location>
</feature>
<sequence>MVPGAYHSSLAQQQFRAGNYSAATLYGAEALVDAVLGAATLGASTRLGAGVRAVETVAPAATEGVRAGRTLYHYTDEAGLNAILNEQKLNPSLKALRPRDVRYGNGQYLTDIEPGATSAKELSKALVNNPHQVDKFSHYLEIDPAGLNVIEGRPGVHVIPNEVPLDLNNRILSHGKVPYR</sequence>
<organism evidence="2 3">
    <name type="scientific">Bradyrhizobium betae</name>
    <dbReference type="NCBI Taxonomy" id="244734"/>
    <lineage>
        <taxon>Bacteria</taxon>
        <taxon>Pseudomonadati</taxon>
        <taxon>Pseudomonadota</taxon>
        <taxon>Alphaproteobacteria</taxon>
        <taxon>Hyphomicrobiales</taxon>
        <taxon>Nitrobacteraceae</taxon>
        <taxon>Bradyrhizobium</taxon>
    </lineage>
</organism>
<evidence type="ECO:0000313" key="3">
    <source>
        <dbReference type="Proteomes" id="UP000325641"/>
    </source>
</evidence>
<reference evidence="3" key="1">
    <citation type="submission" date="2019-10" db="EMBL/GenBank/DDBJ databases">
        <title>Complete Genome Sequence of Bradyrhizobium betae type strain PL7HG1T.</title>
        <authorList>
            <person name="Bromfield E.S.P."/>
            <person name="Cloutier S."/>
        </authorList>
    </citation>
    <scope>NUCLEOTIDE SEQUENCE [LARGE SCALE GENOMIC DNA]</scope>
    <source>
        <strain evidence="3">PL7HG1</strain>
    </source>
</reference>
<dbReference type="Proteomes" id="UP000325641">
    <property type="component" value="Chromosome"/>
</dbReference>
<dbReference type="OrthoDB" id="9757552at2"/>